<dbReference type="InterPro" id="IPR052016">
    <property type="entry name" value="Bact_Sigma-Reg"/>
</dbReference>
<gene>
    <name evidence="4" type="ORF">FHX40_2135</name>
</gene>
<keyword evidence="5" id="KW-1185">Reference proteome</keyword>
<dbReference type="Proteomes" id="UP000319213">
    <property type="component" value="Unassembled WGS sequence"/>
</dbReference>
<dbReference type="Gene3D" id="3.60.40.10">
    <property type="entry name" value="PPM-type phosphatase domain"/>
    <property type="match status" value="1"/>
</dbReference>
<dbReference type="AlphaFoldDB" id="A0A543IXY0"/>
<dbReference type="SUPFAM" id="SSF81606">
    <property type="entry name" value="PP2C-like"/>
    <property type="match status" value="1"/>
</dbReference>
<evidence type="ECO:0000256" key="2">
    <source>
        <dbReference type="SAM" id="MobiDB-lite"/>
    </source>
</evidence>
<dbReference type="GO" id="GO:0016791">
    <property type="term" value="F:phosphatase activity"/>
    <property type="evidence" value="ECO:0007669"/>
    <property type="project" value="TreeGrafter"/>
</dbReference>
<dbReference type="InterPro" id="IPR013655">
    <property type="entry name" value="PAS_fold_3"/>
</dbReference>
<feature type="domain" description="PPM-type phosphatase" evidence="3">
    <location>
        <begin position="265"/>
        <end position="475"/>
    </location>
</feature>
<dbReference type="Gene3D" id="3.30.450.20">
    <property type="entry name" value="PAS domain"/>
    <property type="match status" value="1"/>
</dbReference>
<dbReference type="PANTHER" id="PTHR43156:SF2">
    <property type="entry name" value="STAGE II SPORULATION PROTEIN E"/>
    <property type="match status" value="1"/>
</dbReference>
<dbReference type="SUPFAM" id="SSF55785">
    <property type="entry name" value="PYP-like sensor domain (PAS domain)"/>
    <property type="match status" value="1"/>
</dbReference>
<protein>
    <submittedName>
        <fullName evidence="4">PAS domain-containing protein</fullName>
    </submittedName>
</protein>
<dbReference type="Pfam" id="PF08447">
    <property type="entry name" value="PAS_3"/>
    <property type="match status" value="1"/>
</dbReference>
<feature type="compositionally biased region" description="Low complexity" evidence="2">
    <location>
        <begin position="81"/>
        <end position="91"/>
    </location>
</feature>
<feature type="region of interest" description="Disordered" evidence="2">
    <location>
        <begin position="1"/>
        <end position="91"/>
    </location>
</feature>
<accession>A0A543IXY0</accession>
<dbReference type="InterPro" id="IPR001932">
    <property type="entry name" value="PPM-type_phosphatase-like_dom"/>
</dbReference>
<sequence>MVGAEGLHPSTNTAPRDLDPAPGRTPASAPALDPALAADLADGLPEGLPADLAAGLGGGLPGAPPGDGPGEGRGGARDGEPQAAPQGAPATPTALVRQVRAHLGGPYAHAPLPMAPPPGGPYATQLAHVQQLGEMGWCTWNLGTGDASWSDHVYVIFDRSPEEGPVALDALAAYVVPADRPAFDRALREVLGGARAQAEFRIRTASGPRVLRTVLDPVAGPDGAVRTVYGVIQDITRRAEERLLADTLSDAILPRQGPVIDLPGVRVAVRYLPAERTTGLGGDWYLACRASRGRVLIAIGDVSGHGRDVIAPMARLRHAVDALVVTDASPAQLLAWLNELVWHSHDGTTATALAGYLDPVAQEFTWAQAGHLPPILTGGGEARLLDAPEGVLLGADADSGYEIARVRLRRGETLLLYTDGLVERPGRDIEDGIALTRLAATSLTGGDLAVELDRIIDAVGGTNPADDACLLAVRLPLSLG</sequence>
<keyword evidence="1" id="KW-0378">Hydrolase</keyword>
<dbReference type="SMART" id="SM00331">
    <property type="entry name" value="PP2C_SIG"/>
    <property type="match status" value="1"/>
</dbReference>
<evidence type="ECO:0000256" key="1">
    <source>
        <dbReference type="ARBA" id="ARBA00022801"/>
    </source>
</evidence>
<evidence type="ECO:0000313" key="5">
    <source>
        <dbReference type="Proteomes" id="UP000319213"/>
    </source>
</evidence>
<organism evidence="4 5">
    <name type="scientific">Thermopolyspora flexuosa</name>
    <dbReference type="NCBI Taxonomy" id="103836"/>
    <lineage>
        <taxon>Bacteria</taxon>
        <taxon>Bacillati</taxon>
        <taxon>Actinomycetota</taxon>
        <taxon>Actinomycetes</taxon>
        <taxon>Streptosporangiales</taxon>
        <taxon>Streptosporangiaceae</taxon>
        <taxon>Thermopolyspora</taxon>
    </lineage>
</organism>
<comment type="caution">
    <text evidence="4">The sequence shown here is derived from an EMBL/GenBank/DDBJ whole genome shotgun (WGS) entry which is preliminary data.</text>
</comment>
<name>A0A543IXY0_9ACTN</name>
<dbReference type="PANTHER" id="PTHR43156">
    <property type="entry name" value="STAGE II SPORULATION PROTEIN E-RELATED"/>
    <property type="match status" value="1"/>
</dbReference>
<dbReference type="EMBL" id="VFPQ01000001">
    <property type="protein sequence ID" value="TQM75429.1"/>
    <property type="molecule type" value="Genomic_DNA"/>
</dbReference>
<proteinExistence type="predicted"/>
<feature type="compositionally biased region" description="Low complexity" evidence="2">
    <location>
        <begin position="26"/>
        <end position="54"/>
    </location>
</feature>
<evidence type="ECO:0000259" key="3">
    <source>
        <dbReference type="SMART" id="SM00331"/>
    </source>
</evidence>
<dbReference type="InterPro" id="IPR035965">
    <property type="entry name" value="PAS-like_dom_sf"/>
</dbReference>
<reference evidence="4 5" key="1">
    <citation type="submission" date="2019-06" db="EMBL/GenBank/DDBJ databases">
        <title>Sequencing the genomes of 1000 actinobacteria strains.</title>
        <authorList>
            <person name="Klenk H.-P."/>
        </authorList>
    </citation>
    <scope>NUCLEOTIDE SEQUENCE [LARGE SCALE GENOMIC DNA]</scope>
    <source>
        <strain evidence="4 5">DSM 43186</strain>
    </source>
</reference>
<evidence type="ECO:0000313" key="4">
    <source>
        <dbReference type="EMBL" id="TQM75429.1"/>
    </source>
</evidence>
<dbReference type="InterPro" id="IPR036457">
    <property type="entry name" value="PPM-type-like_dom_sf"/>
</dbReference>
<dbReference type="Pfam" id="PF07228">
    <property type="entry name" value="SpoIIE"/>
    <property type="match status" value="1"/>
</dbReference>